<protein>
    <submittedName>
        <fullName evidence="2">Uncharacterized protein</fullName>
    </submittedName>
</protein>
<organism evidence="2">
    <name type="scientific">anaerobic digester metagenome</name>
    <dbReference type="NCBI Taxonomy" id="1263854"/>
    <lineage>
        <taxon>unclassified sequences</taxon>
        <taxon>metagenomes</taxon>
        <taxon>ecological metagenomes</taxon>
    </lineage>
</organism>
<name>A0A485MCJ9_9ZZZZ</name>
<reference evidence="2" key="1">
    <citation type="submission" date="2019-03" db="EMBL/GenBank/DDBJ databases">
        <authorList>
            <person name="Hao L."/>
        </authorList>
    </citation>
    <scope>NUCLEOTIDE SEQUENCE</scope>
</reference>
<proteinExistence type="predicted"/>
<dbReference type="EMBL" id="CAADRN010000357">
    <property type="protein sequence ID" value="VFU18722.1"/>
    <property type="molecule type" value="Genomic_DNA"/>
</dbReference>
<dbReference type="AlphaFoldDB" id="A0A485MCJ9"/>
<feature type="transmembrane region" description="Helical" evidence="1">
    <location>
        <begin position="32"/>
        <end position="61"/>
    </location>
</feature>
<keyword evidence="1" id="KW-0472">Membrane</keyword>
<dbReference type="PROSITE" id="PS51257">
    <property type="entry name" value="PROKAR_LIPOPROTEIN"/>
    <property type="match status" value="1"/>
</dbReference>
<keyword evidence="1" id="KW-0812">Transmembrane</keyword>
<keyword evidence="1" id="KW-1133">Transmembrane helix</keyword>
<evidence type="ECO:0000313" key="2">
    <source>
        <dbReference type="EMBL" id="VFU18722.1"/>
    </source>
</evidence>
<accession>A0A485MCJ9</accession>
<gene>
    <name evidence="2" type="ORF">SCFA_560001</name>
</gene>
<sequence>MEKIVTEGLVLAAASVLGGSFSLFHNLGLSCWFFSLGGIISLLSGIPVAALPLFVAAAVCYKIKQGKNQKIDGELVNPSE</sequence>
<evidence type="ECO:0000256" key="1">
    <source>
        <dbReference type="SAM" id="Phobius"/>
    </source>
</evidence>